<feature type="transmembrane region" description="Helical" evidence="1">
    <location>
        <begin position="98"/>
        <end position="116"/>
    </location>
</feature>
<feature type="transmembrane region" description="Helical" evidence="1">
    <location>
        <begin position="128"/>
        <end position="148"/>
    </location>
</feature>
<evidence type="ECO:0000313" key="2">
    <source>
        <dbReference type="EMBL" id="KAJ3486909.1"/>
    </source>
</evidence>
<gene>
    <name evidence="2" type="ORF">NLI96_g3898</name>
</gene>
<feature type="transmembrane region" description="Helical" evidence="1">
    <location>
        <begin position="226"/>
        <end position="244"/>
    </location>
</feature>
<reference evidence="2" key="1">
    <citation type="submission" date="2022-07" db="EMBL/GenBank/DDBJ databases">
        <title>Genome Sequence of Physisporinus lineatus.</title>
        <authorList>
            <person name="Buettner E."/>
        </authorList>
    </citation>
    <scope>NUCLEOTIDE SEQUENCE</scope>
    <source>
        <strain evidence="2">VT162</strain>
    </source>
</reference>
<evidence type="ECO:0000313" key="3">
    <source>
        <dbReference type="Proteomes" id="UP001212997"/>
    </source>
</evidence>
<accession>A0AAD5YKL5</accession>
<keyword evidence="1" id="KW-0472">Membrane</keyword>
<sequence>MATTDIPLPNPLTPLAWLPPDIARQLDASRYLYSATTGAWIWDFMMSLHEEYLLFAKSRIKVSDIVYILARMSSLAFILTTLVFQVAPVGDCHVLAKAIGWCGGIAMPLNSLLFFFRVRAVFNSNKFIVTLFGLLWLATLGCLSAPFAVDGIHIGTTQYCVNSDVKSYSSAGIVIIAVHDTLVFFAITIKLTMFSLADTWPERIRTFFSGRGMGFMSKALLTTGQLYYLVTVQLNIVAMVVILTPSVPPVLRAMFSIPNVALQNAMACRVYRQLKLGLIREVPTMGGGSSHHTGNLSAPIRLVPPSRSNVSVTNIDSKNFHTSTRGDVESIAMPELHTNSPMENKGVPLPMRVGIKSETEVKVDDDEDYGANRNWKPGHFV</sequence>
<protein>
    <recommendedName>
        <fullName evidence="4">Transmembrane protein</fullName>
    </recommendedName>
</protein>
<evidence type="ECO:0008006" key="4">
    <source>
        <dbReference type="Google" id="ProtNLM"/>
    </source>
</evidence>
<keyword evidence="3" id="KW-1185">Reference proteome</keyword>
<keyword evidence="1" id="KW-0812">Transmembrane</keyword>
<dbReference type="AlphaFoldDB" id="A0AAD5YKL5"/>
<dbReference type="Proteomes" id="UP001212997">
    <property type="component" value="Unassembled WGS sequence"/>
</dbReference>
<comment type="caution">
    <text evidence="2">The sequence shown here is derived from an EMBL/GenBank/DDBJ whole genome shotgun (WGS) entry which is preliminary data.</text>
</comment>
<organism evidence="2 3">
    <name type="scientific">Meripilus lineatus</name>
    <dbReference type="NCBI Taxonomy" id="2056292"/>
    <lineage>
        <taxon>Eukaryota</taxon>
        <taxon>Fungi</taxon>
        <taxon>Dikarya</taxon>
        <taxon>Basidiomycota</taxon>
        <taxon>Agaricomycotina</taxon>
        <taxon>Agaricomycetes</taxon>
        <taxon>Polyporales</taxon>
        <taxon>Meripilaceae</taxon>
        <taxon>Meripilus</taxon>
    </lineage>
</organism>
<feature type="transmembrane region" description="Helical" evidence="1">
    <location>
        <begin position="65"/>
        <end position="86"/>
    </location>
</feature>
<name>A0AAD5YKL5_9APHY</name>
<proteinExistence type="predicted"/>
<evidence type="ECO:0000256" key="1">
    <source>
        <dbReference type="SAM" id="Phobius"/>
    </source>
</evidence>
<keyword evidence="1" id="KW-1133">Transmembrane helix</keyword>
<dbReference type="EMBL" id="JANAWD010000107">
    <property type="protein sequence ID" value="KAJ3486909.1"/>
    <property type="molecule type" value="Genomic_DNA"/>
</dbReference>
<feature type="transmembrane region" description="Helical" evidence="1">
    <location>
        <begin position="168"/>
        <end position="187"/>
    </location>
</feature>